<feature type="transmembrane region" description="Helical" evidence="1">
    <location>
        <begin position="93"/>
        <end position="115"/>
    </location>
</feature>
<organism evidence="2 3">
    <name type="scientific">Candidatus Marsarchaeota G1 archaeon OSP_D</name>
    <dbReference type="NCBI Taxonomy" id="1978155"/>
    <lineage>
        <taxon>Archaea</taxon>
        <taxon>Candidatus Marsarchaeota</taxon>
        <taxon>Candidatus Marsarchaeota group 1</taxon>
    </lineage>
</organism>
<keyword evidence="1" id="KW-0812">Transmembrane</keyword>
<feature type="transmembrane region" description="Helical" evidence="1">
    <location>
        <begin position="62"/>
        <end position="81"/>
    </location>
</feature>
<evidence type="ECO:0000313" key="3">
    <source>
        <dbReference type="Proteomes" id="UP000240880"/>
    </source>
</evidence>
<dbReference type="AlphaFoldDB" id="A0A2R6A660"/>
<protein>
    <submittedName>
        <fullName evidence="2">Uncharacterized protein</fullName>
    </submittedName>
</protein>
<dbReference type="Proteomes" id="UP000240880">
    <property type="component" value="Unassembled WGS sequence"/>
</dbReference>
<proteinExistence type="predicted"/>
<keyword evidence="1" id="KW-0472">Membrane</keyword>
<feature type="transmembrane region" description="Helical" evidence="1">
    <location>
        <begin position="33"/>
        <end position="55"/>
    </location>
</feature>
<reference evidence="2 3" key="1">
    <citation type="submission" date="2017-04" db="EMBL/GenBank/DDBJ databases">
        <title>Novel microbial lineages endemic to geothermal iron-oxide mats fill important gaps in the evolutionary history of Archaea.</title>
        <authorList>
            <person name="Jay Z.J."/>
            <person name="Beam J.P."/>
            <person name="Dlakic M."/>
            <person name="Rusch D.B."/>
            <person name="Kozubal M.A."/>
            <person name="Inskeep W.P."/>
        </authorList>
    </citation>
    <scope>NUCLEOTIDE SEQUENCE [LARGE SCALE GENOMIC DNA]</scope>
    <source>
        <strain evidence="2">OSP_D</strain>
    </source>
</reference>
<evidence type="ECO:0000256" key="1">
    <source>
        <dbReference type="SAM" id="Phobius"/>
    </source>
</evidence>
<evidence type="ECO:0000313" key="2">
    <source>
        <dbReference type="EMBL" id="PSN81808.1"/>
    </source>
</evidence>
<accession>A0A2R6A660</accession>
<dbReference type="EMBL" id="NEXC01000147">
    <property type="protein sequence ID" value="PSN81808.1"/>
    <property type="molecule type" value="Genomic_DNA"/>
</dbReference>
<name>A0A2R6A660_9ARCH</name>
<gene>
    <name evidence="2" type="ORF">B9Q01_10055</name>
</gene>
<sequence>MLFLILVVIACSMVALIAWVIRFAPVLVYYTQLFVILFVLTMMVSMFLGASVYLFYPSSLSLSAILGENMFVMVLGLIYVFENLQRPAKTVSGVWWRFALAILIVLNEFLMGFVFNTAQNGASILKLGSDFFKKLGKRLCEQLLVLFTIGR</sequence>
<keyword evidence="1" id="KW-1133">Transmembrane helix</keyword>
<comment type="caution">
    <text evidence="2">The sequence shown here is derived from an EMBL/GenBank/DDBJ whole genome shotgun (WGS) entry which is preliminary data.</text>
</comment>